<name>A0A225WPT0_9STRA</name>
<dbReference type="Gene3D" id="3.30.70.270">
    <property type="match status" value="1"/>
</dbReference>
<dbReference type="OrthoDB" id="161383at2759"/>
<keyword evidence="3" id="KW-1185">Reference proteome</keyword>
<dbReference type="PANTHER" id="PTHR24559">
    <property type="entry name" value="TRANSPOSON TY3-I GAG-POL POLYPROTEIN"/>
    <property type="match status" value="1"/>
</dbReference>
<sequence length="119" mass="13458">MVGRVVYPLIDLAQGYPLMRVVKFSRPYIAFRTHKETYQWCVAHMGVAGTPGTWSRLPHALSDTFDVVIVYLDNINVFSKSMEEHVEHLRAVREVIVVCSFVKACIRSIGSSIHKSHGV</sequence>
<dbReference type="InterPro" id="IPR043128">
    <property type="entry name" value="Rev_trsase/Diguanyl_cyclase"/>
</dbReference>
<evidence type="ECO:0000259" key="1">
    <source>
        <dbReference type="Pfam" id="PF00078"/>
    </source>
</evidence>
<organism evidence="2 3">
    <name type="scientific">Phytophthora megakarya</name>
    <dbReference type="NCBI Taxonomy" id="4795"/>
    <lineage>
        <taxon>Eukaryota</taxon>
        <taxon>Sar</taxon>
        <taxon>Stramenopiles</taxon>
        <taxon>Oomycota</taxon>
        <taxon>Peronosporomycetes</taxon>
        <taxon>Peronosporales</taxon>
        <taxon>Peronosporaceae</taxon>
        <taxon>Phytophthora</taxon>
    </lineage>
</organism>
<dbReference type="AlphaFoldDB" id="A0A225WPT0"/>
<proteinExistence type="predicted"/>
<reference evidence="3" key="1">
    <citation type="submission" date="2017-03" db="EMBL/GenBank/DDBJ databases">
        <title>Phytopthora megakarya and P. palmivora, two closely related causual agents of cacao black pod achieved similar genome size and gene model numbers by different mechanisms.</title>
        <authorList>
            <person name="Ali S."/>
            <person name="Shao J."/>
            <person name="Larry D.J."/>
            <person name="Kronmiller B."/>
            <person name="Shen D."/>
            <person name="Strem M.D."/>
            <person name="Melnick R.L."/>
            <person name="Guiltinan M.J."/>
            <person name="Tyler B.M."/>
            <person name="Meinhardt L.W."/>
            <person name="Bailey B.A."/>
        </authorList>
    </citation>
    <scope>NUCLEOTIDE SEQUENCE [LARGE SCALE GENOMIC DNA]</scope>
    <source>
        <strain evidence="3">zdho120</strain>
    </source>
</reference>
<protein>
    <submittedName>
        <fullName evidence="2">Polyprotein</fullName>
    </submittedName>
</protein>
<dbReference type="EMBL" id="NBNE01000427">
    <property type="protein sequence ID" value="OWZ19564.1"/>
    <property type="molecule type" value="Genomic_DNA"/>
</dbReference>
<dbReference type="PANTHER" id="PTHR24559:SF451">
    <property type="entry name" value="REVERSE TRANSCRIPTASE"/>
    <property type="match status" value="1"/>
</dbReference>
<accession>A0A225WPT0</accession>
<comment type="caution">
    <text evidence="2">The sequence shown here is derived from an EMBL/GenBank/DDBJ whole genome shotgun (WGS) entry which is preliminary data.</text>
</comment>
<dbReference type="Proteomes" id="UP000198211">
    <property type="component" value="Unassembled WGS sequence"/>
</dbReference>
<dbReference type="InterPro" id="IPR053134">
    <property type="entry name" value="RNA-dir_DNA_polymerase"/>
</dbReference>
<evidence type="ECO:0000313" key="2">
    <source>
        <dbReference type="EMBL" id="OWZ19564.1"/>
    </source>
</evidence>
<dbReference type="Gene3D" id="3.10.10.10">
    <property type="entry name" value="HIV Type 1 Reverse Transcriptase, subunit A, domain 1"/>
    <property type="match status" value="1"/>
</dbReference>
<evidence type="ECO:0000313" key="3">
    <source>
        <dbReference type="Proteomes" id="UP000198211"/>
    </source>
</evidence>
<dbReference type="InterPro" id="IPR043502">
    <property type="entry name" value="DNA/RNA_pol_sf"/>
</dbReference>
<gene>
    <name evidence="2" type="ORF">PHMEG_0006163</name>
</gene>
<dbReference type="InterPro" id="IPR000477">
    <property type="entry name" value="RT_dom"/>
</dbReference>
<dbReference type="SUPFAM" id="SSF56672">
    <property type="entry name" value="DNA/RNA polymerases"/>
    <property type="match status" value="1"/>
</dbReference>
<dbReference type="Pfam" id="PF00078">
    <property type="entry name" value="RVT_1"/>
    <property type="match status" value="1"/>
</dbReference>
<feature type="domain" description="Reverse transcriptase" evidence="1">
    <location>
        <begin position="9"/>
        <end position="95"/>
    </location>
</feature>